<sequence length="67" mass="7378">MHALLQVPHPMWSVAITAVSKRLACRLVCTELLFPPSPLRQDEEGDACQPRRQVFGVLSPGRPSLGL</sequence>
<organism evidence="1 2">
    <name type="scientific">Protopolystoma xenopodis</name>
    <dbReference type="NCBI Taxonomy" id="117903"/>
    <lineage>
        <taxon>Eukaryota</taxon>
        <taxon>Metazoa</taxon>
        <taxon>Spiralia</taxon>
        <taxon>Lophotrochozoa</taxon>
        <taxon>Platyhelminthes</taxon>
        <taxon>Monogenea</taxon>
        <taxon>Polyopisthocotylea</taxon>
        <taxon>Polystomatidea</taxon>
        <taxon>Polystomatidae</taxon>
        <taxon>Protopolystoma</taxon>
    </lineage>
</organism>
<dbReference type="Proteomes" id="UP000784294">
    <property type="component" value="Unassembled WGS sequence"/>
</dbReference>
<evidence type="ECO:0000313" key="2">
    <source>
        <dbReference type="Proteomes" id="UP000784294"/>
    </source>
</evidence>
<accession>A0A3S5CSU4</accession>
<evidence type="ECO:0000313" key="1">
    <source>
        <dbReference type="EMBL" id="VEL33772.1"/>
    </source>
</evidence>
<keyword evidence="2" id="KW-1185">Reference proteome</keyword>
<gene>
    <name evidence="1" type="ORF">PXEA_LOCUS27212</name>
</gene>
<name>A0A3S5CSU4_9PLAT</name>
<reference evidence="1" key="1">
    <citation type="submission" date="2018-11" db="EMBL/GenBank/DDBJ databases">
        <authorList>
            <consortium name="Pathogen Informatics"/>
        </authorList>
    </citation>
    <scope>NUCLEOTIDE SEQUENCE</scope>
</reference>
<dbReference type="EMBL" id="CAAALY010246364">
    <property type="protein sequence ID" value="VEL33772.1"/>
    <property type="molecule type" value="Genomic_DNA"/>
</dbReference>
<proteinExistence type="predicted"/>
<comment type="caution">
    <text evidence="1">The sequence shown here is derived from an EMBL/GenBank/DDBJ whole genome shotgun (WGS) entry which is preliminary data.</text>
</comment>
<protein>
    <submittedName>
        <fullName evidence="1">Uncharacterized protein</fullName>
    </submittedName>
</protein>
<dbReference type="AlphaFoldDB" id="A0A3S5CSU4"/>